<accession>A0A5A9PH52</accession>
<dbReference type="Proteomes" id="UP000324632">
    <property type="component" value="Chromosome 5"/>
</dbReference>
<name>A0A5A9PH52_9TELE</name>
<sequence>MEQYVLFKGSKWVTLKDDDMSAEKIGRIFQVSSQTLYLTDDSNIAIFPAQSGYFSALDFTARGHYEVRGDEVEKGVLTPGTPLSTPTASQRFSFTRNTPPSAAAGSPAAAVAGPPRAAITRSFQRIHLLEAKCRKVFAIAEHDWRNRAFSKLSQLSKSFLSCPVKHLPKP</sequence>
<evidence type="ECO:0000313" key="1">
    <source>
        <dbReference type="EMBL" id="KAA0721223.1"/>
    </source>
</evidence>
<dbReference type="AlphaFoldDB" id="A0A5A9PH52"/>
<reference evidence="1 2" key="1">
    <citation type="journal article" date="2019" name="Mol. Ecol. Resour.">
        <title>Chromosome-level genome assembly of Triplophysa tibetana, a fish adapted to the harsh high-altitude environment of the Tibetan Plateau.</title>
        <authorList>
            <person name="Yang X."/>
            <person name="Liu H."/>
            <person name="Ma Z."/>
            <person name="Zou Y."/>
            <person name="Zou M."/>
            <person name="Mao Y."/>
            <person name="Li X."/>
            <person name="Wang H."/>
            <person name="Chen T."/>
            <person name="Wang W."/>
            <person name="Yang R."/>
        </authorList>
    </citation>
    <scope>NUCLEOTIDE SEQUENCE [LARGE SCALE GENOMIC DNA]</scope>
    <source>
        <strain evidence="1">TTIB1903HZAU</strain>
        <tissue evidence="1">Muscle</tissue>
    </source>
</reference>
<gene>
    <name evidence="1" type="ORF">E1301_Tti018120</name>
</gene>
<keyword evidence="2" id="KW-1185">Reference proteome</keyword>
<organism evidence="1 2">
    <name type="scientific">Triplophysa tibetana</name>
    <dbReference type="NCBI Taxonomy" id="1572043"/>
    <lineage>
        <taxon>Eukaryota</taxon>
        <taxon>Metazoa</taxon>
        <taxon>Chordata</taxon>
        <taxon>Craniata</taxon>
        <taxon>Vertebrata</taxon>
        <taxon>Euteleostomi</taxon>
        <taxon>Actinopterygii</taxon>
        <taxon>Neopterygii</taxon>
        <taxon>Teleostei</taxon>
        <taxon>Ostariophysi</taxon>
        <taxon>Cypriniformes</taxon>
        <taxon>Nemacheilidae</taxon>
        <taxon>Triplophysa</taxon>
    </lineage>
</organism>
<dbReference type="EMBL" id="SOYY01000005">
    <property type="protein sequence ID" value="KAA0721223.1"/>
    <property type="molecule type" value="Genomic_DNA"/>
</dbReference>
<proteinExistence type="predicted"/>
<comment type="caution">
    <text evidence="1">The sequence shown here is derived from an EMBL/GenBank/DDBJ whole genome shotgun (WGS) entry which is preliminary data.</text>
</comment>
<evidence type="ECO:0000313" key="2">
    <source>
        <dbReference type="Proteomes" id="UP000324632"/>
    </source>
</evidence>
<protein>
    <submittedName>
        <fullName evidence="1">Uncharacterized protein</fullName>
    </submittedName>
</protein>